<dbReference type="RefSeq" id="WP_074731643.1">
    <property type="nucleotide sequence ID" value="NZ_CADCIG010000005.1"/>
</dbReference>
<dbReference type="InterPro" id="IPR050126">
    <property type="entry name" value="Ap4A_hydrolase"/>
</dbReference>
<dbReference type="AlphaFoldDB" id="A0A1H6S5R1"/>
<protein>
    <submittedName>
        <fullName evidence="2">Calcineurin-like phosphoesterase</fullName>
    </submittedName>
</protein>
<dbReference type="PANTHER" id="PTHR42850">
    <property type="entry name" value="METALLOPHOSPHOESTERASE"/>
    <property type="match status" value="1"/>
</dbReference>
<sequence length="371" mass="42817">MLAPRHITKKVKGDYRLIAISDIHGHLQYLKALLRKVKYDPDLDYLVIIGDYIEKGDEVLETIKFIEQLSRYPKCYILTGNCEWALCAMMTIPELANEIPHYLQRVSANGIVRQLYNEGHYRDGHCSNLAMQQEMERFLHPHLQFMMHLPTTLKFNDFLFVHAGLENKPNYKQGTLHGYLEMQHFDDIGHPYNETVIVGHIPTSNYDARNINNDILFDWKKRIICIDGGIGVKPIAQLNALMIESHQGHISYATESYQPLPVGIIQEDVHEGSHDYHKICFPDYEVIMIEKGPEFSKCRHVKSGIDMMIKNEFLYTRSSKLYCLDDYTDRFLALTKGSEVKVIGQYGKYSYVSFKGAVGWVKSQVVKIIHG</sequence>
<dbReference type="InterPro" id="IPR004843">
    <property type="entry name" value="Calcineurin-like_PHP"/>
</dbReference>
<feature type="domain" description="Calcineurin-like phosphoesterase" evidence="1">
    <location>
        <begin position="16"/>
        <end position="204"/>
    </location>
</feature>
<dbReference type="STRING" id="322505.SAMN04487836_12629"/>
<proteinExistence type="predicted"/>
<accession>A0A1H6S5R1</accession>
<dbReference type="EMBL" id="FNYK01000013">
    <property type="protein sequence ID" value="SEI63291.1"/>
    <property type="molecule type" value="Genomic_DNA"/>
</dbReference>
<dbReference type="InterPro" id="IPR029052">
    <property type="entry name" value="Metallo-depent_PP-like"/>
</dbReference>
<dbReference type="Proteomes" id="UP000183028">
    <property type="component" value="Unassembled WGS sequence"/>
</dbReference>
<reference evidence="3" key="1">
    <citation type="submission" date="2016-10" db="EMBL/GenBank/DDBJ databases">
        <authorList>
            <person name="Varghese N."/>
        </authorList>
    </citation>
    <scope>NUCLEOTIDE SEQUENCE [LARGE SCALE GENOMIC DNA]</scope>
    <source>
        <strain evidence="3">DSM 20406</strain>
    </source>
</reference>
<keyword evidence="3" id="KW-1185">Reference proteome</keyword>
<evidence type="ECO:0000259" key="1">
    <source>
        <dbReference type="Pfam" id="PF00149"/>
    </source>
</evidence>
<organism evidence="2 3">
    <name type="scientific">Sharpea azabuensis</name>
    <dbReference type="NCBI Taxonomy" id="322505"/>
    <lineage>
        <taxon>Bacteria</taxon>
        <taxon>Bacillati</taxon>
        <taxon>Bacillota</taxon>
        <taxon>Erysipelotrichia</taxon>
        <taxon>Erysipelotrichales</taxon>
        <taxon>Coprobacillaceae</taxon>
        <taxon>Sharpea</taxon>
    </lineage>
</organism>
<dbReference type="Pfam" id="PF00149">
    <property type="entry name" value="Metallophos"/>
    <property type="match status" value="1"/>
</dbReference>
<dbReference type="Gene3D" id="2.30.30.40">
    <property type="entry name" value="SH3 Domains"/>
    <property type="match status" value="1"/>
</dbReference>
<dbReference type="eggNOG" id="COG0639">
    <property type="taxonomic scope" value="Bacteria"/>
</dbReference>
<dbReference type="GO" id="GO:0005737">
    <property type="term" value="C:cytoplasm"/>
    <property type="evidence" value="ECO:0007669"/>
    <property type="project" value="TreeGrafter"/>
</dbReference>
<dbReference type="OrthoDB" id="384253at2"/>
<name>A0A1H6S5R1_9FIRM</name>
<dbReference type="PANTHER" id="PTHR42850:SF4">
    <property type="entry name" value="ZINC-DEPENDENT ENDOPOLYPHOSPHATASE"/>
    <property type="match status" value="1"/>
</dbReference>
<evidence type="ECO:0000313" key="2">
    <source>
        <dbReference type="EMBL" id="SEI63291.1"/>
    </source>
</evidence>
<evidence type="ECO:0000313" key="3">
    <source>
        <dbReference type="Proteomes" id="UP000183028"/>
    </source>
</evidence>
<dbReference type="GO" id="GO:0008803">
    <property type="term" value="F:bis(5'-nucleosyl)-tetraphosphatase (symmetrical) activity"/>
    <property type="evidence" value="ECO:0007669"/>
    <property type="project" value="TreeGrafter"/>
</dbReference>
<dbReference type="Gene3D" id="3.60.21.10">
    <property type="match status" value="1"/>
</dbReference>
<dbReference type="GO" id="GO:0110154">
    <property type="term" value="P:RNA decapping"/>
    <property type="evidence" value="ECO:0007669"/>
    <property type="project" value="TreeGrafter"/>
</dbReference>
<gene>
    <name evidence="2" type="ORF">SAMN04487834_101333</name>
</gene>
<dbReference type="GO" id="GO:0016791">
    <property type="term" value="F:phosphatase activity"/>
    <property type="evidence" value="ECO:0007669"/>
    <property type="project" value="TreeGrafter"/>
</dbReference>
<dbReference type="SUPFAM" id="SSF56300">
    <property type="entry name" value="Metallo-dependent phosphatases"/>
    <property type="match status" value="1"/>
</dbReference>